<evidence type="ECO:0000256" key="1">
    <source>
        <dbReference type="SAM" id="Phobius"/>
    </source>
</evidence>
<organism evidence="2 3">
    <name type="scientific">Citrus clementina</name>
    <name type="common">Clementine</name>
    <name type="synonym">Citrus deliciosa x Citrus sinensis</name>
    <dbReference type="NCBI Taxonomy" id="85681"/>
    <lineage>
        <taxon>Eukaryota</taxon>
        <taxon>Viridiplantae</taxon>
        <taxon>Streptophyta</taxon>
        <taxon>Embryophyta</taxon>
        <taxon>Tracheophyta</taxon>
        <taxon>Spermatophyta</taxon>
        <taxon>Magnoliopsida</taxon>
        <taxon>eudicotyledons</taxon>
        <taxon>Gunneridae</taxon>
        <taxon>Pentapetalae</taxon>
        <taxon>rosids</taxon>
        <taxon>malvids</taxon>
        <taxon>Sapindales</taxon>
        <taxon>Rutaceae</taxon>
        <taxon>Aurantioideae</taxon>
        <taxon>Citrus</taxon>
    </lineage>
</organism>
<keyword evidence="1" id="KW-0812">Transmembrane</keyword>
<dbReference type="Proteomes" id="UP000030687">
    <property type="component" value="Unassembled WGS sequence"/>
</dbReference>
<dbReference type="KEGG" id="cic:CICLE_v10003714mg"/>
<gene>
    <name evidence="2" type="ORF">CICLE_v10003714mg</name>
</gene>
<keyword evidence="1" id="KW-0472">Membrane</keyword>
<accession>V4SVK3</accession>
<sequence length="60" mass="7105">GESLSRGIKVDDDVHVNLGNCRTQRLLWMLCLCGRCYTQLIVLYNLYFYLFCCVNFFNLF</sequence>
<feature type="non-terminal residue" evidence="2">
    <location>
        <position position="1"/>
    </location>
</feature>
<feature type="transmembrane region" description="Helical" evidence="1">
    <location>
        <begin position="37"/>
        <end position="57"/>
    </location>
</feature>
<protein>
    <submittedName>
        <fullName evidence="2">Uncharacterized protein</fullName>
    </submittedName>
</protein>
<evidence type="ECO:0000313" key="3">
    <source>
        <dbReference type="Proteomes" id="UP000030687"/>
    </source>
</evidence>
<dbReference type="EMBL" id="KI536799">
    <property type="protein sequence ID" value="ESR44802.1"/>
    <property type="molecule type" value="Genomic_DNA"/>
</dbReference>
<proteinExistence type="predicted"/>
<keyword evidence="1" id="KW-1133">Transmembrane helix</keyword>
<reference evidence="2 3" key="1">
    <citation type="submission" date="2013-10" db="EMBL/GenBank/DDBJ databases">
        <authorList>
            <consortium name="International Citrus Genome Consortium"/>
            <person name="Jenkins J."/>
            <person name="Schmutz J."/>
            <person name="Prochnik S."/>
            <person name="Rokhsar D."/>
            <person name="Gmitter F."/>
            <person name="Ollitrault P."/>
            <person name="Machado M."/>
            <person name="Talon M."/>
            <person name="Wincker P."/>
            <person name="Jaillon O."/>
            <person name="Morgante M."/>
        </authorList>
    </citation>
    <scope>NUCLEOTIDE SEQUENCE</scope>
    <source>
        <strain evidence="3">cv. Clemenules</strain>
    </source>
</reference>
<dbReference type="Gramene" id="ESR44802">
    <property type="protein sequence ID" value="ESR44802"/>
    <property type="gene ID" value="CICLE_v10003714mg"/>
</dbReference>
<evidence type="ECO:0000313" key="2">
    <source>
        <dbReference type="EMBL" id="ESR44802.1"/>
    </source>
</evidence>
<name>V4SVK3_CITCL</name>
<keyword evidence="3" id="KW-1185">Reference proteome</keyword>
<dbReference type="AlphaFoldDB" id="V4SVK3"/>
<dbReference type="InParanoid" id="V4SVK3"/>